<dbReference type="InterPro" id="IPR036388">
    <property type="entry name" value="WH-like_DNA-bd_sf"/>
</dbReference>
<accession>A0A6L8VAY9</accession>
<organism evidence="5 6">
    <name type="scientific">Frigidibacter albus</name>
    <dbReference type="NCBI Taxonomy" id="1465486"/>
    <lineage>
        <taxon>Bacteria</taxon>
        <taxon>Pseudomonadati</taxon>
        <taxon>Pseudomonadota</taxon>
        <taxon>Alphaproteobacteria</taxon>
        <taxon>Rhodobacterales</taxon>
        <taxon>Paracoccaceae</taxon>
        <taxon>Frigidibacter</taxon>
    </lineage>
</organism>
<evidence type="ECO:0000256" key="2">
    <source>
        <dbReference type="ARBA" id="ARBA00023125"/>
    </source>
</evidence>
<evidence type="ECO:0000259" key="4">
    <source>
        <dbReference type="PROSITE" id="PS50995"/>
    </source>
</evidence>
<name>A0A6L8VAY9_9RHOB</name>
<dbReference type="RefSeq" id="WP_161342176.1">
    <property type="nucleotide sequence ID" value="NZ_BMGW01000001.1"/>
</dbReference>
<dbReference type="SMART" id="SM00347">
    <property type="entry name" value="HTH_MARR"/>
    <property type="match status" value="1"/>
</dbReference>
<evidence type="ECO:0000313" key="5">
    <source>
        <dbReference type="EMBL" id="MZQ87487.1"/>
    </source>
</evidence>
<dbReference type="Gene3D" id="1.10.10.10">
    <property type="entry name" value="Winged helix-like DNA-binding domain superfamily/Winged helix DNA-binding domain"/>
    <property type="match status" value="1"/>
</dbReference>
<dbReference type="PANTHER" id="PTHR33164">
    <property type="entry name" value="TRANSCRIPTIONAL REGULATOR, MARR FAMILY"/>
    <property type="match status" value="1"/>
</dbReference>
<dbReference type="Proteomes" id="UP000477083">
    <property type="component" value="Unassembled WGS sequence"/>
</dbReference>
<dbReference type="SUPFAM" id="SSF46785">
    <property type="entry name" value="Winged helix' DNA-binding domain"/>
    <property type="match status" value="1"/>
</dbReference>
<sequence length="150" mass="16362">MHIETFFPYQLAITAAAFSRQLVKVYGRDHGLSREEWRLLFLLADAGGLDSLQIAQRTSLDKVQVSRAATRLEEKGLITREVSGSDRRLRNYAVTPEGRSLFALAFAGVEKRAAEILGALSPEDHAALLQGIAALGRAIEETAKTPDPAS</sequence>
<keyword evidence="6" id="KW-1185">Reference proteome</keyword>
<evidence type="ECO:0000313" key="6">
    <source>
        <dbReference type="Proteomes" id="UP000477083"/>
    </source>
</evidence>
<dbReference type="GO" id="GO:0003677">
    <property type="term" value="F:DNA binding"/>
    <property type="evidence" value="ECO:0007669"/>
    <property type="project" value="UniProtKB-KW"/>
</dbReference>
<comment type="caution">
    <text evidence="5">The sequence shown here is derived from an EMBL/GenBank/DDBJ whole genome shotgun (WGS) entry which is preliminary data.</text>
</comment>
<dbReference type="EMBL" id="WWNR01000001">
    <property type="protein sequence ID" value="MZQ87487.1"/>
    <property type="molecule type" value="Genomic_DNA"/>
</dbReference>
<dbReference type="GO" id="GO:0003700">
    <property type="term" value="F:DNA-binding transcription factor activity"/>
    <property type="evidence" value="ECO:0007669"/>
    <property type="project" value="InterPro"/>
</dbReference>
<dbReference type="OrthoDB" id="8906692at2"/>
<protein>
    <submittedName>
        <fullName evidence="5">MarR family transcriptional regulator</fullName>
    </submittedName>
</protein>
<keyword evidence="1" id="KW-0805">Transcription regulation</keyword>
<dbReference type="PROSITE" id="PS01117">
    <property type="entry name" value="HTH_MARR_1"/>
    <property type="match status" value="1"/>
</dbReference>
<dbReference type="PROSITE" id="PS50995">
    <property type="entry name" value="HTH_MARR_2"/>
    <property type="match status" value="1"/>
</dbReference>
<dbReference type="InterPro" id="IPR039422">
    <property type="entry name" value="MarR/SlyA-like"/>
</dbReference>
<evidence type="ECO:0000256" key="1">
    <source>
        <dbReference type="ARBA" id="ARBA00023015"/>
    </source>
</evidence>
<dbReference type="InterPro" id="IPR023187">
    <property type="entry name" value="Tscrpt_reg_MarR-type_CS"/>
</dbReference>
<dbReference type="PANTHER" id="PTHR33164:SF57">
    <property type="entry name" value="MARR-FAMILY TRANSCRIPTIONAL REGULATOR"/>
    <property type="match status" value="1"/>
</dbReference>
<proteinExistence type="predicted"/>
<feature type="domain" description="HTH marR-type" evidence="4">
    <location>
        <begin position="4"/>
        <end position="137"/>
    </location>
</feature>
<dbReference type="GO" id="GO:0006950">
    <property type="term" value="P:response to stress"/>
    <property type="evidence" value="ECO:0007669"/>
    <property type="project" value="TreeGrafter"/>
</dbReference>
<dbReference type="AlphaFoldDB" id="A0A6L8VAY9"/>
<dbReference type="InterPro" id="IPR036390">
    <property type="entry name" value="WH_DNA-bd_sf"/>
</dbReference>
<dbReference type="Pfam" id="PF12802">
    <property type="entry name" value="MarR_2"/>
    <property type="match status" value="1"/>
</dbReference>
<gene>
    <name evidence="5" type="ORF">GS660_00060</name>
</gene>
<evidence type="ECO:0000256" key="3">
    <source>
        <dbReference type="ARBA" id="ARBA00023163"/>
    </source>
</evidence>
<dbReference type="InterPro" id="IPR000835">
    <property type="entry name" value="HTH_MarR-typ"/>
</dbReference>
<dbReference type="PRINTS" id="PR00598">
    <property type="entry name" value="HTHMARR"/>
</dbReference>
<keyword evidence="3" id="KW-0804">Transcription</keyword>
<keyword evidence="2" id="KW-0238">DNA-binding</keyword>
<reference evidence="5 6" key="1">
    <citation type="submission" date="2020-01" db="EMBL/GenBank/DDBJ databases">
        <title>Frigidibacter albus SP32T (=CGMCC 1.13995T).</title>
        <authorList>
            <person name="Liao X."/>
        </authorList>
    </citation>
    <scope>NUCLEOTIDE SEQUENCE [LARGE SCALE GENOMIC DNA]</scope>
    <source>
        <strain evidence="5 6">SP32</strain>
    </source>
</reference>